<dbReference type="EMBL" id="BK015714">
    <property type="protein sequence ID" value="DAE21684.1"/>
    <property type="molecule type" value="Genomic_DNA"/>
</dbReference>
<reference evidence="1" key="1">
    <citation type="journal article" date="2021" name="Proc. Natl. Acad. Sci. U.S.A.">
        <title>A Catalog of Tens of Thousands of Viruses from Human Metagenomes Reveals Hidden Associations with Chronic Diseases.</title>
        <authorList>
            <person name="Tisza M.J."/>
            <person name="Buck C.B."/>
        </authorList>
    </citation>
    <scope>NUCLEOTIDE SEQUENCE</scope>
    <source>
        <strain evidence="1">Ct4be24</strain>
    </source>
</reference>
<protein>
    <submittedName>
        <fullName evidence="1">Zinc-ribbon protein</fullName>
    </submittedName>
</protein>
<proteinExistence type="predicted"/>
<accession>A0A8S5QSP9</accession>
<sequence>MGMYDNVQGEVKCLNCGKEFIADDQIKWADCLLRYYTVGDEIPVPDGEYTYGSWVRPTMNSQCPHCGTWNNFKAIVKNGVLNKLETTGIFEQE</sequence>
<organism evidence="1">
    <name type="scientific">Siphoviridae sp. ct4be24</name>
    <dbReference type="NCBI Taxonomy" id="2826289"/>
    <lineage>
        <taxon>Viruses</taxon>
        <taxon>Duplodnaviria</taxon>
        <taxon>Heunggongvirae</taxon>
        <taxon>Uroviricota</taxon>
        <taxon>Caudoviricetes</taxon>
    </lineage>
</organism>
<evidence type="ECO:0000313" key="1">
    <source>
        <dbReference type="EMBL" id="DAE21684.1"/>
    </source>
</evidence>
<name>A0A8S5QSP9_9CAUD</name>